<comment type="caution">
    <text evidence="2">The sequence shown here is derived from an EMBL/GenBank/DDBJ whole genome shotgun (WGS) entry which is preliminary data.</text>
</comment>
<accession>A0A2K1QKN2</accession>
<dbReference type="EMBL" id="NKHZ01000070">
    <property type="protein sequence ID" value="PNS15511.1"/>
    <property type="molecule type" value="Genomic_DNA"/>
</dbReference>
<dbReference type="STRING" id="2082308.A0A2K1QKN2"/>
<feature type="region of interest" description="Disordered" evidence="1">
    <location>
        <begin position="68"/>
        <end position="138"/>
    </location>
</feature>
<reference evidence="2 3" key="1">
    <citation type="submission" date="2017-06" db="EMBL/GenBank/DDBJ databases">
        <title>Draft genome sequence of a variant of Elsinoe murrayae.</title>
        <authorList>
            <person name="Cheng Q."/>
        </authorList>
    </citation>
    <scope>NUCLEOTIDE SEQUENCE [LARGE SCALE GENOMIC DNA]</scope>
    <source>
        <strain evidence="2 3">CQ-2017a</strain>
    </source>
</reference>
<dbReference type="Proteomes" id="UP000243797">
    <property type="component" value="Unassembled WGS sequence"/>
</dbReference>
<dbReference type="OrthoDB" id="3935813at2759"/>
<proteinExistence type="predicted"/>
<evidence type="ECO:0000256" key="1">
    <source>
        <dbReference type="SAM" id="MobiDB-lite"/>
    </source>
</evidence>
<evidence type="ECO:0000313" key="3">
    <source>
        <dbReference type="Proteomes" id="UP000243797"/>
    </source>
</evidence>
<gene>
    <name evidence="2" type="ORF">CAC42_770</name>
</gene>
<dbReference type="InParanoid" id="A0A2K1QKN2"/>
<feature type="compositionally biased region" description="Acidic residues" evidence="1">
    <location>
        <begin position="119"/>
        <end position="135"/>
    </location>
</feature>
<sequence length="153" mass="16818">MPKYSYQVAKDVLSETDKNRILAIYFSMESPNASVDWSVATNTFGAASEESMRVMLRNALKKIKDAGGEIAADGSNIPASVTPKKKGGRKRKTDGEETPESEKKRSKKDAVKKPKNQAIDEEDEAGMGAEDDPFMDDNITVKQEVGETAYMSF</sequence>
<keyword evidence="3" id="KW-1185">Reference proteome</keyword>
<feature type="compositionally biased region" description="Basic residues" evidence="1">
    <location>
        <begin position="83"/>
        <end position="92"/>
    </location>
</feature>
<evidence type="ECO:0000313" key="2">
    <source>
        <dbReference type="EMBL" id="PNS15511.1"/>
    </source>
</evidence>
<organism evidence="2 3">
    <name type="scientific">Sphaceloma murrayae</name>
    <dbReference type="NCBI Taxonomy" id="2082308"/>
    <lineage>
        <taxon>Eukaryota</taxon>
        <taxon>Fungi</taxon>
        <taxon>Dikarya</taxon>
        <taxon>Ascomycota</taxon>
        <taxon>Pezizomycotina</taxon>
        <taxon>Dothideomycetes</taxon>
        <taxon>Dothideomycetidae</taxon>
        <taxon>Myriangiales</taxon>
        <taxon>Elsinoaceae</taxon>
        <taxon>Sphaceloma</taxon>
    </lineage>
</organism>
<feature type="compositionally biased region" description="Basic and acidic residues" evidence="1">
    <location>
        <begin position="100"/>
        <end position="112"/>
    </location>
</feature>
<protein>
    <submittedName>
        <fullName evidence="2">Uncharacterized protein</fullName>
    </submittedName>
</protein>
<dbReference type="AlphaFoldDB" id="A0A2K1QKN2"/>
<name>A0A2K1QKN2_9PEZI</name>